<evidence type="ECO:0000313" key="8">
    <source>
        <dbReference type="EMBL" id="KAF2425236.1"/>
    </source>
</evidence>
<dbReference type="HAMAP" id="MF_00120">
    <property type="entry name" value="GatA"/>
    <property type="match status" value="1"/>
</dbReference>
<dbReference type="EC" id="6.3.5.7" evidence="5"/>
<dbReference type="EMBL" id="MU007071">
    <property type="protein sequence ID" value="KAF2425236.1"/>
    <property type="molecule type" value="Genomic_DNA"/>
</dbReference>
<feature type="region of interest" description="Disordered" evidence="6">
    <location>
        <begin position="696"/>
        <end position="726"/>
    </location>
</feature>
<evidence type="ECO:0000256" key="6">
    <source>
        <dbReference type="SAM" id="MobiDB-lite"/>
    </source>
</evidence>
<keyword evidence="3 5" id="KW-0067">ATP-binding</keyword>
<feature type="compositionally biased region" description="Polar residues" evidence="6">
    <location>
        <begin position="703"/>
        <end position="725"/>
    </location>
</feature>
<keyword evidence="5" id="KW-0496">Mitochondrion</keyword>
<dbReference type="PANTHER" id="PTHR11895:SF7">
    <property type="entry name" value="GLUTAMYL-TRNA(GLN) AMIDOTRANSFERASE SUBUNIT A, MITOCHONDRIAL"/>
    <property type="match status" value="1"/>
</dbReference>
<evidence type="ECO:0000256" key="4">
    <source>
        <dbReference type="ARBA" id="ARBA00022917"/>
    </source>
</evidence>
<dbReference type="InterPro" id="IPR004412">
    <property type="entry name" value="GatA"/>
</dbReference>
<dbReference type="OrthoDB" id="421993at2759"/>
<dbReference type="GO" id="GO:0050567">
    <property type="term" value="F:glutaminyl-tRNA synthase (glutamine-hydrolyzing) activity"/>
    <property type="evidence" value="ECO:0007669"/>
    <property type="project" value="UniProtKB-UniRule"/>
</dbReference>
<protein>
    <recommendedName>
        <fullName evidence="5">Glutamyl-tRNA(Gln) amidotransferase subunit A, mitochondrial</fullName>
        <shortName evidence="5">Glu-AdT subunit A</shortName>
        <ecNumber evidence="5">6.3.5.7</ecNumber>
    </recommendedName>
</protein>
<dbReference type="PANTHER" id="PTHR11895">
    <property type="entry name" value="TRANSAMIDASE"/>
    <property type="match status" value="1"/>
</dbReference>
<dbReference type="GO" id="GO:0032543">
    <property type="term" value="P:mitochondrial translation"/>
    <property type="evidence" value="ECO:0007669"/>
    <property type="project" value="UniProtKB-UniRule"/>
</dbReference>
<dbReference type="InterPro" id="IPR000120">
    <property type="entry name" value="Amidase"/>
</dbReference>
<accession>A0A9P4TVU3</accession>
<dbReference type="InterPro" id="IPR036928">
    <property type="entry name" value="AS_sf"/>
</dbReference>
<evidence type="ECO:0000256" key="1">
    <source>
        <dbReference type="ARBA" id="ARBA00022598"/>
    </source>
</evidence>
<comment type="catalytic activity">
    <reaction evidence="5">
        <text>L-glutamyl-tRNA(Gln) + L-glutamine + ATP + H2O = L-glutaminyl-tRNA(Gln) + L-glutamate + ADP + phosphate + H(+)</text>
        <dbReference type="Rhea" id="RHEA:17521"/>
        <dbReference type="Rhea" id="RHEA-COMP:9681"/>
        <dbReference type="Rhea" id="RHEA-COMP:9684"/>
        <dbReference type="ChEBI" id="CHEBI:15377"/>
        <dbReference type="ChEBI" id="CHEBI:15378"/>
        <dbReference type="ChEBI" id="CHEBI:29985"/>
        <dbReference type="ChEBI" id="CHEBI:30616"/>
        <dbReference type="ChEBI" id="CHEBI:43474"/>
        <dbReference type="ChEBI" id="CHEBI:58359"/>
        <dbReference type="ChEBI" id="CHEBI:78520"/>
        <dbReference type="ChEBI" id="CHEBI:78521"/>
        <dbReference type="ChEBI" id="CHEBI:456216"/>
        <dbReference type="EC" id="6.3.5.7"/>
    </reaction>
</comment>
<sequence length="1058" mass="117826">MPAITRNENVVAKCIQRFGLRLRRDAIGHRRRAPFSRRFQTTSSTQRYSDELRARNKESNAFIQISSNVEKLTKDERIPFGKKDLLHWQFAVKDNICTVDLPTTCASAILQDFQGPFDATVIEKMKKAGGLVLGKTNMDEFGMGSHSTYSHFGPVERKGKDEEFYSAGGSSGGSAAAYADEELCLGALGTDTGGSVRLPAAYNGVQGFKPSYGILSRWGVIPYANSLDTVGFFSPPDRSSLILDQLKGHDPKDPTSLSPYTRERIEIINDFQQWPSFKATGVLRLRIGVPTEYNVAELEPAVREAWTKTLQSFQRRGHEVVDISLPTTKLALSAYYVIAPAEASSNLAKYDGVRYGTRPDVPDGAGGLLFSQTRDEGFGDEVKRRILLGSYTLSADAIDNYFIQAQKVRRLVQQDFNRIFRQPNVLNVDDLAAGWNEEGVDVIVCPTAPTLPPLLEQVEQMEPLQAYTNDIFTVPASLAGLPAMSMPYKNEVGHGSNENIGIQIIGQFGMDELVCHVADSAYKYQGKLMRNAVAAASEFTSPGMKSADRQLRQRVDDVLKGGPKRAEGPQAAMQDHSLEKWRKDFPDLSLKDYYGTVSEALKGIEPKSPKEDMLRISKHKTNKPLPIKILKHNALLYFDPGVNRPAKRVMQKTDKTTIKDPLEQLLAKVSTQMERSSIVRKVEAPDIPLSARSPTVLADSEEQNTPKPEVNVSTQNIPPVRNTQLDVPLPPHIVKILATNEGKNGEQTVSGYHTTYARGQPLEHKSSSLVTNVESLYKAVAATMQQSHKPASTPSPRNSGMGTTISSLIRKHGTRSARNFLPPVLNKKLITKVIRDFVPPVETQLPPRQQRKRGRANPILSTLKQPRPSLRITKYTASAPSIRKEYVAIKNRMYQKRSPPLDKHVRPPPRRLRNREAGAIRKGRKLVKSARLRYTSMSVPELKPGESLAPAKVTIQKVGAMDAKRIRYTRHIPLVRSDAPYPGSVPTQREMLIRKYKSLTEESEPVIKTWKRAEQLTPEALRELMMLGPTDVEKKDIVRKYASTHSGETLALEDDSSR</sequence>
<dbReference type="Gene3D" id="3.90.1300.10">
    <property type="entry name" value="Amidase signature (AS) domain"/>
    <property type="match status" value="1"/>
</dbReference>
<dbReference type="SUPFAM" id="SSF75304">
    <property type="entry name" value="Amidase signature (AS) enzymes"/>
    <property type="match status" value="1"/>
</dbReference>
<organism evidence="8 9">
    <name type="scientific">Tothia fuscella</name>
    <dbReference type="NCBI Taxonomy" id="1048955"/>
    <lineage>
        <taxon>Eukaryota</taxon>
        <taxon>Fungi</taxon>
        <taxon>Dikarya</taxon>
        <taxon>Ascomycota</taxon>
        <taxon>Pezizomycotina</taxon>
        <taxon>Dothideomycetes</taxon>
        <taxon>Pleosporomycetidae</taxon>
        <taxon>Venturiales</taxon>
        <taxon>Cylindrosympodiaceae</taxon>
        <taxon>Tothia</taxon>
    </lineage>
</organism>
<proteinExistence type="inferred from homology"/>
<keyword evidence="1 5" id="KW-0436">Ligase</keyword>
<feature type="active site" description="Charge relay system" evidence="5">
    <location>
        <position position="93"/>
    </location>
</feature>
<evidence type="ECO:0000256" key="3">
    <source>
        <dbReference type="ARBA" id="ARBA00022840"/>
    </source>
</evidence>
<name>A0A9P4TVU3_9PEZI</name>
<dbReference type="GO" id="GO:0005524">
    <property type="term" value="F:ATP binding"/>
    <property type="evidence" value="ECO:0007669"/>
    <property type="project" value="UniProtKB-KW"/>
</dbReference>
<dbReference type="GO" id="GO:0070681">
    <property type="term" value="P:glutaminyl-tRNAGln biosynthesis via transamidation"/>
    <property type="evidence" value="ECO:0007669"/>
    <property type="project" value="UniProtKB-UniRule"/>
</dbReference>
<comment type="subunit">
    <text evidence="5">Subunit of the heterotrimeric GatCAB amidotransferase (AdT) complex, composed of A, B and C subunits.</text>
</comment>
<comment type="subcellular location">
    <subcellularLocation>
        <location evidence="5">Mitochondrion</location>
    </subcellularLocation>
</comment>
<keyword evidence="4 5" id="KW-0648">Protein biosynthesis</keyword>
<reference evidence="8" key="1">
    <citation type="journal article" date="2020" name="Stud. Mycol.">
        <title>101 Dothideomycetes genomes: a test case for predicting lifestyles and emergence of pathogens.</title>
        <authorList>
            <person name="Haridas S."/>
            <person name="Albert R."/>
            <person name="Binder M."/>
            <person name="Bloem J."/>
            <person name="Labutti K."/>
            <person name="Salamov A."/>
            <person name="Andreopoulos B."/>
            <person name="Baker S."/>
            <person name="Barry K."/>
            <person name="Bills G."/>
            <person name="Bluhm B."/>
            <person name="Cannon C."/>
            <person name="Castanera R."/>
            <person name="Culley D."/>
            <person name="Daum C."/>
            <person name="Ezra D."/>
            <person name="Gonzalez J."/>
            <person name="Henrissat B."/>
            <person name="Kuo A."/>
            <person name="Liang C."/>
            <person name="Lipzen A."/>
            <person name="Lutzoni F."/>
            <person name="Magnuson J."/>
            <person name="Mondo S."/>
            <person name="Nolan M."/>
            <person name="Ohm R."/>
            <person name="Pangilinan J."/>
            <person name="Park H.-J."/>
            <person name="Ramirez L."/>
            <person name="Alfaro M."/>
            <person name="Sun H."/>
            <person name="Tritt A."/>
            <person name="Yoshinaga Y."/>
            <person name="Zwiers L.-H."/>
            <person name="Turgeon B."/>
            <person name="Goodwin S."/>
            <person name="Spatafora J."/>
            <person name="Crous P."/>
            <person name="Grigoriev I."/>
        </authorList>
    </citation>
    <scope>NUCLEOTIDE SEQUENCE</scope>
    <source>
        <strain evidence="8">CBS 130266</strain>
    </source>
</reference>
<keyword evidence="2 5" id="KW-0547">Nucleotide-binding</keyword>
<keyword evidence="9" id="KW-1185">Reference proteome</keyword>
<dbReference type="GO" id="GO:0005739">
    <property type="term" value="C:mitochondrion"/>
    <property type="evidence" value="ECO:0007669"/>
    <property type="project" value="UniProtKB-SubCell"/>
</dbReference>
<evidence type="ECO:0000256" key="5">
    <source>
        <dbReference type="HAMAP-Rule" id="MF_03150"/>
    </source>
</evidence>
<dbReference type="Pfam" id="PF01425">
    <property type="entry name" value="Amidase"/>
    <property type="match status" value="1"/>
</dbReference>
<comment type="function">
    <text evidence="5">Allows the formation of correctly charged Gln-tRNA(Gln) through the transamidation of misacylated Glu-tRNA(Gln) in the mitochondria. The reaction takes place in the presence of glutamine and ATP through an activated gamma-phospho-Glu-tRNA(Gln).</text>
</comment>
<feature type="domain" description="Amidase" evidence="7">
    <location>
        <begin position="89"/>
        <end position="515"/>
    </location>
</feature>
<dbReference type="Proteomes" id="UP000800235">
    <property type="component" value="Unassembled WGS sequence"/>
</dbReference>
<evidence type="ECO:0000259" key="7">
    <source>
        <dbReference type="Pfam" id="PF01425"/>
    </source>
</evidence>
<gene>
    <name evidence="8" type="ORF">EJ08DRAFT_681672</name>
</gene>
<dbReference type="GO" id="GO:0030956">
    <property type="term" value="C:glutamyl-tRNA(Gln) amidotransferase complex"/>
    <property type="evidence" value="ECO:0007669"/>
    <property type="project" value="UniProtKB-UniRule"/>
</dbReference>
<dbReference type="InterPro" id="IPR023631">
    <property type="entry name" value="Amidase_dom"/>
</dbReference>
<comment type="similarity">
    <text evidence="5">Belongs to the amidase family. GatA subfamily.</text>
</comment>
<dbReference type="AlphaFoldDB" id="A0A9P4TVU3"/>
<feature type="active site" description="Charge relay system" evidence="5">
    <location>
        <position position="170"/>
    </location>
</feature>
<feature type="active site" description="Acyl-ester intermediate" evidence="5">
    <location>
        <position position="195"/>
    </location>
</feature>
<evidence type="ECO:0000256" key="2">
    <source>
        <dbReference type="ARBA" id="ARBA00022741"/>
    </source>
</evidence>
<evidence type="ECO:0000313" key="9">
    <source>
        <dbReference type="Proteomes" id="UP000800235"/>
    </source>
</evidence>
<comment type="caution">
    <text evidence="8">The sequence shown here is derived from an EMBL/GenBank/DDBJ whole genome shotgun (WGS) entry which is preliminary data.</text>
</comment>